<evidence type="ECO:0000313" key="3">
    <source>
        <dbReference type="Proteomes" id="UP000712600"/>
    </source>
</evidence>
<comment type="caution">
    <text evidence="2">The sequence shown here is derived from an EMBL/GenBank/DDBJ whole genome shotgun (WGS) entry which is preliminary data.</text>
</comment>
<sequence length="84" mass="8683">MVSSLSFHSMPASASSTPEMLSVQPSAVITANFSQLDGSESLPPLPDLLGIAASASRPPVPLPPSSTMTDQDFEIPVDCSGRKP</sequence>
<gene>
    <name evidence="2" type="ORF">F2Q69_00032094</name>
</gene>
<accession>A0A8S9RW50</accession>
<reference evidence="2" key="1">
    <citation type="submission" date="2019-12" db="EMBL/GenBank/DDBJ databases">
        <title>Genome sequencing and annotation of Brassica cretica.</title>
        <authorList>
            <person name="Studholme D.J."/>
            <person name="Sarris P."/>
        </authorList>
    </citation>
    <scope>NUCLEOTIDE SEQUENCE</scope>
    <source>
        <strain evidence="2">PFS-109/04</strain>
        <tissue evidence="2">Leaf</tissue>
    </source>
</reference>
<evidence type="ECO:0000256" key="1">
    <source>
        <dbReference type="SAM" id="MobiDB-lite"/>
    </source>
</evidence>
<feature type="region of interest" description="Disordered" evidence="1">
    <location>
        <begin position="56"/>
        <end position="84"/>
    </location>
</feature>
<name>A0A8S9RW50_BRACR</name>
<protein>
    <submittedName>
        <fullName evidence="2">Uncharacterized protein</fullName>
    </submittedName>
</protein>
<evidence type="ECO:0000313" key="2">
    <source>
        <dbReference type="EMBL" id="KAF3585541.1"/>
    </source>
</evidence>
<dbReference type="EMBL" id="QGKX02000088">
    <property type="protein sequence ID" value="KAF3585541.1"/>
    <property type="molecule type" value="Genomic_DNA"/>
</dbReference>
<dbReference type="AlphaFoldDB" id="A0A8S9RW50"/>
<organism evidence="2 3">
    <name type="scientific">Brassica cretica</name>
    <name type="common">Mustard</name>
    <dbReference type="NCBI Taxonomy" id="69181"/>
    <lineage>
        <taxon>Eukaryota</taxon>
        <taxon>Viridiplantae</taxon>
        <taxon>Streptophyta</taxon>
        <taxon>Embryophyta</taxon>
        <taxon>Tracheophyta</taxon>
        <taxon>Spermatophyta</taxon>
        <taxon>Magnoliopsida</taxon>
        <taxon>eudicotyledons</taxon>
        <taxon>Gunneridae</taxon>
        <taxon>Pentapetalae</taxon>
        <taxon>rosids</taxon>
        <taxon>malvids</taxon>
        <taxon>Brassicales</taxon>
        <taxon>Brassicaceae</taxon>
        <taxon>Brassiceae</taxon>
        <taxon>Brassica</taxon>
    </lineage>
</organism>
<proteinExistence type="predicted"/>
<dbReference type="Proteomes" id="UP000712600">
    <property type="component" value="Unassembled WGS sequence"/>
</dbReference>